<name>A0A453KM92_AEGTS</name>
<dbReference type="EnsemblPlants" id="AET5Gv20454700.1">
    <property type="protein sequence ID" value="AET5Gv20454700.1"/>
    <property type="gene ID" value="AET5Gv20454700"/>
</dbReference>
<evidence type="ECO:0000313" key="1">
    <source>
        <dbReference type="EnsemblPlants" id="AET5Gv20454700.1"/>
    </source>
</evidence>
<reference evidence="1" key="3">
    <citation type="journal article" date="2017" name="Nature">
        <title>Genome sequence of the progenitor of the wheat D genome Aegilops tauschii.</title>
        <authorList>
            <person name="Luo M.C."/>
            <person name="Gu Y.Q."/>
            <person name="Puiu D."/>
            <person name="Wang H."/>
            <person name="Twardziok S.O."/>
            <person name="Deal K.R."/>
            <person name="Huo N."/>
            <person name="Zhu T."/>
            <person name="Wang L."/>
            <person name="Wang Y."/>
            <person name="McGuire P.E."/>
            <person name="Liu S."/>
            <person name="Long H."/>
            <person name="Ramasamy R.K."/>
            <person name="Rodriguez J.C."/>
            <person name="Van S.L."/>
            <person name="Yuan L."/>
            <person name="Wang Z."/>
            <person name="Xia Z."/>
            <person name="Xiao L."/>
            <person name="Anderson O.D."/>
            <person name="Ouyang S."/>
            <person name="Liang Y."/>
            <person name="Zimin A.V."/>
            <person name="Pertea G."/>
            <person name="Qi P."/>
            <person name="Bennetzen J.L."/>
            <person name="Dai X."/>
            <person name="Dawson M.W."/>
            <person name="Muller H.G."/>
            <person name="Kugler K."/>
            <person name="Rivarola-Duarte L."/>
            <person name="Spannagl M."/>
            <person name="Mayer K.F.X."/>
            <person name="Lu F.H."/>
            <person name="Bevan M.W."/>
            <person name="Leroy P."/>
            <person name="Li P."/>
            <person name="You F.M."/>
            <person name="Sun Q."/>
            <person name="Liu Z."/>
            <person name="Lyons E."/>
            <person name="Wicker T."/>
            <person name="Salzberg S.L."/>
            <person name="Devos K.M."/>
            <person name="Dvorak J."/>
        </authorList>
    </citation>
    <scope>NUCLEOTIDE SEQUENCE [LARGE SCALE GENOMIC DNA]</scope>
    <source>
        <strain evidence="1">cv. AL8/78</strain>
    </source>
</reference>
<sequence length="183" mass="19705">MISSSAPSITRGLQSSVDLHRLSKVPSTSHLEEVSLITPCVLSCFEKLLRGLGHVGVMDPGVVELHRVRHLLHLSPGLCSAALDLLPTVGHVFGGRASLVEASHGEASFLDQFAHAHLRLRLRRGSRRFGDLVIDCGEVEWILAAAGRRKLAAVLDVGGDGDMELAPRAGTAYALRRRRLLVA</sequence>
<reference evidence="2" key="1">
    <citation type="journal article" date="2014" name="Science">
        <title>Ancient hybridizations among the ancestral genomes of bread wheat.</title>
        <authorList>
            <consortium name="International Wheat Genome Sequencing Consortium,"/>
            <person name="Marcussen T."/>
            <person name="Sandve S.R."/>
            <person name="Heier L."/>
            <person name="Spannagl M."/>
            <person name="Pfeifer M."/>
            <person name="Jakobsen K.S."/>
            <person name="Wulff B.B."/>
            <person name="Steuernagel B."/>
            <person name="Mayer K.F."/>
            <person name="Olsen O.A."/>
        </authorList>
    </citation>
    <scope>NUCLEOTIDE SEQUENCE [LARGE SCALE GENOMIC DNA]</scope>
    <source>
        <strain evidence="2">cv. AL8/78</strain>
    </source>
</reference>
<protein>
    <submittedName>
        <fullName evidence="1">Uncharacterized protein</fullName>
    </submittedName>
</protein>
<proteinExistence type="predicted"/>
<accession>A0A453KM92</accession>
<organism evidence="1 2">
    <name type="scientific">Aegilops tauschii subsp. strangulata</name>
    <name type="common">Goatgrass</name>
    <dbReference type="NCBI Taxonomy" id="200361"/>
    <lineage>
        <taxon>Eukaryota</taxon>
        <taxon>Viridiplantae</taxon>
        <taxon>Streptophyta</taxon>
        <taxon>Embryophyta</taxon>
        <taxon>Tracheophyta</taxon>
        <taxon>Spermatophyta</taxon>
        <taxon>Magnoliopsida</taxon>
        <taxon>Liliopsida</taxon>
        <taxon>Poales</taxon>
        <taxon>Poaceae</taxon>
        <taxon>BOP clade</taxon>
        <taxon>Pooideae</taxon>
        <taxon>Triticodae</taxon>
        <taxon>Triticeae</taxon>
        <taxon>Triticinae</taxon>
        <taxon>Aegilops</taxon>
    </lineage>
</organism>
<evidence type="ECO:0000313" key="2">
    <source>
        <dbReference type="Proteomes" id="UP000015105"/>
    </source>
</evidence>
<dbReference type="Gramene" id="AET5Gv20454700.1">
    <property type="protein sequence ID" value="AET5Gv20454700.1"/>
    <property type="gene ID" value="AET5Gv20454700"/>
</dbReference>
<dbReference type="Proteomes" id="UP000015105">
    <property type="component" value="Chromosome 5D"/>
</dbReference>
<reference evidence="2" key="2">
    <citation type="journal article" date="2017" name="Nat. Plants">
        <title>The Aegilops tauschii genome reveals multiple impacts of transposons.</title>
        <authorList>
            <person name="Zhao G."/>
            <person name="Zou C."/>
            <person name="Li K."/>
            <person name="Wang K."/>
            <person name="Li T."/>
            <person name="Gao L."/>
            <person name="Zhang X."/>
            <person name="Wang H."/>
            <person name="Yang Z."/>
            <person name="Liu X."/>
            <person name="Jiang W."/>
            <person name="Mao L."/>
            <person name="Kong X."/>
            <person name="Jiao Y."/>
            <person name="Jia J."/>
        </authorList>
    </citation>
    <scope>NUCLEOTIDE SEQUENCE [LARGE SCALE GENOMIC DNA]</scope>
    <source>
        <strain evidence="2">cv. AL8/78</strain>
    </source>
</reference>
<keyword evidence="2" id="KW-1185">Reference proteome</keyword>
<dbReference type="AlphaFoldDB" id="A0A453KM92"/>
<reference evidence="1" key="4">
    <citation type="submission" date="2019-03" db="UniProtKB">
        <authorList>
            <consortium name="EnsemblPlants"/>
        </authorList>
    </citation>
    <scope>IDENTIFICATION</scope>
</reference>
<reference evidence="1" key="5">
    <citation type="journal article" date="2021" name="G3 (Bethesda)">
        <title>Aegilops tauschii genome assembly Aet v5.0 features greater sequence contiguity and improved annotation.</title>
        <authorList>
            <person name="Wang L."/>
            <person name="Zhu T."/>
            <person name="Rodriguez J.C."/>
            <person name="Deal K.R."/>
            <person name="Dubcovsky J."/>
            <person name="McGuire P.E."/>
            <person name="Lux T."/>
            <person name="Spannagl M."/>
            <person name="Mayer K.F.X."/>
            <person name="Baldrich P."/>
            <person name="Meyers B.C."/>
            <person name="Huo N."/>
            <person name="Gu Y.Q."/>
            <person name="Zhou H."/>
            <person name="Devos K.M."/>
            <person name="Bennetzen J.L."/>
            <person name="Unver T."/>
            <person name="Budak H."/>
            <person name="Gulick P.J."/>
            <person name="Galiba G."/>
            <person name="Kalapos B."/>
            <person name="Nelson D.R."/>
            <person name="Li P."/>
            <person name="You F.M."/>
            <person name="Luo M.C."/>
            <person name="Dvorak J."/>
        </authorList>
    </citation>
    <scope>NUCLEOTIDE SEQUENCE [LARGE SCALE GENOMIC DNA]</scope>
    <source>
        <strain evidence="1">cv. AL8/78</strain>
    </source>
</reference>